<comment type="subcellular location">
    <subcellularLocation>
        <location evidence="1">Cell inner membrane</location>
        <topology evidence="1">Multi-pass membrane protein</topology>
    </subcellularLocation>
    <subcellularLocation>
        <location evidence="9">Cell membrane</location>
        <topology evidence="9">Multi-pass membrane protein</topology>
    </subcellularLocation>
</comment>
<gene>
    <name evidence="11" type="ORF">H7U12_03455</name>
</gene>
<feature type="transmembrane region" description="Helical" evidence="9">
    <location>
        <begin position="230"/>
        <end position="251"/>
    </location>
</feature>
<keyword evidence="6 9" id="KW-0812">Transmembrane</keyword>
<feature type="transmembrane region" description="Helical" evidence="9">
    <location>
        <begin position="29"/>
        <end position="48"/>
    </location>
</feature>
<feature type="transmembrane region" description="Helical" evidence="9">
    <location>
        <begin position="177"/>
        <end position="193"/>
    </location>
</feature>
<dbReference type="EMBL" id="JACOAF010000008">
    <property type="protein sequence ID" value="MBC3538722.1"/>
    <property type="molecule type" value="Genomic_DNA"/>
</dbReference>
<keyword evidence="5" id="KW-0997">Cell inner membrane</keyword>
<evidence type="ECO:0000256" key="1">
    <source>
        <dbReference type="ARBA" id="ARBA00004429"/>
    </source>
</evidence>
<comment type="caution">
    <text evidence="11">The sequence shown here is derived from an EMBL/GenBank/DDBJ whole genome shotgun (WGS) entry which is preliminary data.</text>
</comment>
<reference evidence="11 12" key="1">
    <citation type="journal article" date="2019" name="Int. J. Syst. Evol. Microbiol.">
        <title>Rufibacter sediminis sp. nov., isolated from freshwater lake sediment.</title>
        <authorList>
            <person name="Qu J.H."/>
            <person name="Zhang L.J."/>
            <person name="Fu Y.H."/>
            <person name="Li H.F."/>
        </authorList>
    </citation>
    <scope>NUCLEOTIDE SEQUENCE [LARGE SCALE GENOMIC DNA]</scope>
    <source>
        <strain evidence="11 12">H-1</strain>
    </source>
</reference>
<evidence type="ECO:0000256" key="4">
    <source>
        <dbReference type="ARBA" id="ARBA00022475"/>
    </source>
</evidence>
<keyword evidence="8 9" id="KW-0472">Membrane</keyword>
<organism evidence="11 12">
    <name type="scientific">Rufibacter sediminis</name>
    <dbReference type="NCBI Taxonomy" id="2762756"/>
    <lineage>
        <taxon>Bacteria</taxon>
        <taxon>Pseudomonadati</taxon>
        <taxon>Bacteroidota</taxon>
        <taxon>Cytophagia</taxon>
        <taxon>Cytophagales</taxon>
        <taxon>Hymenobacteraceae</taxon>
        <taxon>Rufibacter</taxon>
    </lineage>
</organism>
<evidence type="ECO:0000256" key="9">
    <source>
        <dbReference type="RuleBase" id="RU361157"/>
    </source>
</evidence>
<dbReference type="PROSITE" id="PS51012">
    <property type="entry name" value="ABC_TM2"/>
    <property type="match status" value="1"/>
</dbReference>
<feature type="transmembrane region" description="Helical" evidence="9">
    <location>
        <begin position="60"/>
        <end position="82"/>
    </location>
</feature>
<sequence>MIYFSTNRAERLWLLAKIEFKLRYYENKLGLLWALIKPITDITIYYIAFNVVIKQNIPSFVAYLFSGLILWNFFLESTTGTVQILRTKKFLYEYNNMQKIDIYISTLLANSIGLFFNICMFFAYFFLIDKEGDNLHLAVFSNYIYLIPVFFNLFLLSIAFSLVLSTLYVFMHDIHQIWQVVAGLFFILTPIVFKTEDYLRALPVFAELNPMAGIIINFRRIVLQNTSPDFYLLMLDLGYAMFLFLLGLFLLKRIGSKAAEKL</sequence>
<dbReference type="Pfam" id="PF01061">
    <property type="entry name" value="ABC2_membrane"/>
    <property type="match status" value="1"/>
</dbReference>
<dbReference type="InterPro" id="IPR047817">
    <property type="entry name" value="ABC2_TM_bact-type"/>
</dbReference>
<evidence type="ECO:0000256" key="8">
    <source>
        <dbReference type="ARBA" id="ARBA00023136"/>
    </source>
</evidence>
<evidence type="ECO:0000256" key="3">
    <source>
        <dbReference type="ARBA" id="ARBA00022448"/>
    </source>
</evidence>
<evidence type="ECO:0000256" key="5">
    <source>
        <dbReference type="ARBA" id="ARBA00022519"/>
    </source>
</evidence>
<feature type="transmembrane region" description="Helical" evidence="9">
    <location>
        <begin position="102"/>
        <end position="128"/>
    </location>
</feature>
<evidence type="ECO:0000256" key="7">
    <source>
        <dbReference type="ARBA" id="ARBA00022989"/>
    </source>
</evidence>
<evidence type="ECO:0000313" key="11">
    <source>
        <dbReference type="EMBL" id="MBC3538722.1"/>
    </source>
</evidence>
<feature type="domain" description="ABC transmembrane type-2" evidence="10">
    <location>
        <begin position="29"/>
        <end position="254"/>
    </location>
</feature>
<keyword evidence="7 9" id="KW-1133">Transmembrane helix</keyword>
<dbReference type="InterPro" id="IPR013525">
    <property type="entry name" value="ABC2_TM"/>
</dbReference>
<dbReference type="RefSeq" id="WP_186632941.1">
    <property type="nucleotide sequence ID" value="NZ_JACOAF010000008.1"/>
</dbReference>
<evidence type="ECO:0000256" key="2">
    <source>
        <dbReference type="ARBA" id="ARBA00007783"/>
    </source>
</evidence>
<accession>A0ABR6VNI2</accession>
<comment type="similarity">
    <text evidence="2 9">Belongs to the ABC-2 integral membrane protein family.</text>
</comment>
<dbReference type="PANTHER" id="PTHR30413:SF8">
    <property type="entry name" value="TRANSPORT PERMEASE PROTEIN"/>
    <property type="match status" value="1"/>
</dbReference>
<dbReference type="Proteomes" id="UP000659698">
    <property type="component" value="Unassembled WGS sequence"/>
</dbReference>
<evidence type="ECO:0000256" key="6">
    <source>
        <dbReference type="ARBA" id="ARBA00022692"/>
    </source>
</evidence>
<evidence type="ECO:0000313" key="12">
    <source>
        <dbReference type="Proteomes" id="UP000659698"/>
    </source>
</evidence>
<keyword evidence="4 9" id="KW-1003">Cell membrane</keyword>
<name>A0ABR6VNI2_9BACT</name>
<evidence type="ECO:0000259" key="10">
    <source>
        <dbReference type="PROSITE" id="PS51012"/>
    </source>
</evidence>
<protein>
    <recommendedName>
        <fullName evidence="9">Transport permease protein</fullName>
    </recommendedName>
</protein>
<keyword evidence="12" id="KW-1185">Reference proteome</keyword>
<feature type="transmembrane region" description="Helical" evidence="9">
    <location>
        <begin position="143"/>
        <end position="170"/>
    </location>
</feature>
<keyword evidence="3 9" id="KW-0813">Transport</keyword>
<dbReference type="PANTHER" id="PTHR30413">
    <property type="entry name" value="INNER MEMBRANE TRANSPORT PERMEASE"/>
    <property type="match status" value="1"/>
</dbReference>
<proteinExistence type="inferred from homology"/>